<dbReference type="InterPro" id="IPR029044">
    <property type="entry name" value="Nucleotide-diphossugar_trans"/>
</dbReference>
<dbReference type="PANTHER" id="PTHR48090">
    <property type="entry name" value="UNDECAPRENYL-PHOSPHATE 4-DEOXY-4-FORMAMIDO-L-ARABINOSE TRANSFERASE-RELATED"/>
    <property type="match status" value="1"/>
</dbReference>
<comment type="caution">
    <text evidence="2">The sequence shown here is derived from an EMBL/GenBank/DDBJ whole genome shotgun (WGS) entry which is preliminary data.</text>
</comment>
<dbReference type="AlphaFoldDB" id="A0A1G1VLZ5"/>
<protein>
    <recommendedName>
        <fullName evidence="1">Glycosyltransferase 2-like domain-containing protein</fullName>
    </recommendedName>
</protein>
<evidence type="ECO:0000313" key="3">
    <source>
        <dbReference type="Proteomes" id="UP000179069"/>
    </source>
</evidence>
<dbReference type="CDD" id="cd04179">
    <property type="entry name" value="DPM_DPG-synthase_like"/>
    <property type="match status" value="1"/>
</dbReference>
<evidence type="ECO:0000259" key="1">
    <source>
        <dbReference type="Pfam" id="PF00535"/>
    </source>
</evidence>
<evidence type="ECO:0000313" key="2">
    <source>
        <dbReference type="EMBL" id="OGY16412.1"/>
    </source>
</evidence>
<dbReference type="Pfam" id="PF00535">
    <property type="entry name" value="Glycos_transf_2"/>
    <property type="match status" value="1"/>
</dbReference>
<dbReference type="Proteomes" id="UP000179069">
    <property type="component" value="Unassembled WGS sequence"/>
</dbReference>
<organism evidence="2 3">
    <name type="scientific">Candidatus Chisholmbacteria bacterium RIFCSPHIGHO2_01_FULL_49_18</name>
    <dbReference type="NCBI Taxonomy" id="1797590"/>
    <lineage>
        <taxon>Bacteria</taxon>
        <taxon>Candidatus Chisholmiibacteriota</taxon>
    </lineage>
</organism>
<dbReference type="InterPro" id="IPR050256">
    <property type="entry name" value="Glycosyltransferase_2"/>
</dbReference>
<dbReference type="Gene3D" id="3.90.550.10">
    <property type="entry name" value="Spore Coat Polysaccharide Biosynthesis Protein SpsA, Chain A"/>
    <property type="match status" value="1"/>
</dbReference>
<accession>A0A1G1VLZ5</accession>
<dbReference type="EMBL" id="MHCI01000016">
    <property type="protein sequence ID" value="OGY16412.1"/>
    <property type="molecule type" value="Genomic_DNA"/>
</dbReference>
<sequence length="248" mass="29197">MTEEKRHNKHSQIRNISFVIPIFNEEEILSTSISRLLQSLKDLQVKDFELFLVNNGSTDRTPEILRRLENKYPEIKTLQLPEANFGQAIRLGLEVSRHEFVVLFNVDWWDMKFLTSAYELRRSADIIIASKRLQSSKDQRPLLRRIGTTLLALTIQIFFSYKGSDTHGLKFMVRNEIIPLLKECRTDEIIETEMLIRAQRKGLRIKELTCQVREIRPSRMPFLTRSLKVIREVLLLSRFLSPRISSRE</sequence>
<feature type="domain" description="Glycosyltransferase 2-like" evidence="1">
    <location>
        <begin position="17"/>
        <end position="123"/>
    </location>
</feature>
<proteinExistence type="predicted"/>
<gene>
    <name evidence="2" type="ORF">A2785_01220</name>
</gene>
<dbReference type="SUPFAM" id="SSF53448">
    <property type="entry name" value="Nucleotide-diphospho-sugar transferases"/>
    <property type="match status" value="1"/>
</dbReference>
<dbReference type="PANTHER" id="PTHR48090:SF7">
    <property type="entry name" value="RFBJ PROTEIN"/>
    <property type="match status" value="1"/>
</dbReference>
<name>A0A1G1VLZ5_9BACT</name>
<dbReference type="InterPro" id="IPR001173">
    <property type="entry name" value="Glyco_trans_2-like"/>
</dbReference>
<reference evidence="2 3" key="1">
    <citation type="journal article" date="2016" name="Nat. Commun.">
        <title>Thousands of microbial genomes shed light on interconnected biogeochemical processes in an aquifer system.</title>
        <authorList>
            <person name="Anantharaman K."/>
            <person name="Brown C.T."/>
            <person name="Hug L.A."/>
            <person name="Sharon I."/>
            <person name="Castelle C.J."/>
            <person name="Probst A.J."/>
            <person name="Thomas B.C."/>
            <person name="Singh A."/>
            <person name="Wilkins M.J."/>
            <person name="Karaoz U."/>
            <person name="Brodie E.L."/>
            <person name="Williams K.H."/>
            <person name="Hubbard S.S."/>
            <person name="Banfield J.F."/>
        </authorList>
    </citation>
    <scope>NUCLEOTIDE SEQUENCE [LARGE SCALE GENOMIC DNA]</scope>
</reference>